<feature type="chain" id="PRO_5045158790" evidence="2">
    <location>
        <begin position="29"/>
        <end position="68"/>
    </location>
</feature>
<keyword evidence="4" id="KW-1185">Reference proteome</keyword>
<gene>
    <name evidence="3" type="ORF">GCM10022408_05680</name>
</gene>
<sequence length="68" mass="7652">MKAFFSVRFVSLLVLVALLVPTLPTAEAASWPLGGKTGKHRVGEHRPNYKKYKGKRTHPRAFRILHLG</sequence>
<evidence type="ECO:0000313" key="3">
    <source>
        <dbReference type="EMBL" id="GAA3997790.1"/>
    </source>
</evidence>
<dbReference type="Proteomes" id="UP001500567">
    <property type="component" value="Unassembled WGS sequence"/>
</dbReference>
<comment type="caution">
    <text evidence="3">The sequence shown here is derived from an EMBL/GenBank/DDBJ whole genome shotgun (WGS) entry which is preliminary data.</text>
</comment>
<keyword evidence="2" id="KW-0732">Signal</keyword>
<name>A0ABP7RJ51_9BACT</name>
<proteinExistence type="predicted"/>
<reference evidence="4" key="1">
    <citation type="journal article" date="2019" name="Int. J. Syst. Evol. Microbiol.">
        <title>The Global Catalogue of Microorganisms (GCM) 10K type strain sequencing project: providing services to taxonomists for standard genome sequencing and annotation.</title>
        <authorList>
            <consortium name="The Broad Institute Genomics Platform"/>
            <consortium name="The Broad Institute Genome Sequencing Center for Infectious Disease"/>
            <person name="Wu L."/>
            <person name="Ma J."/>
        </authorList>
    </citation>
    <scope>NUCLEOTIDE SEQUENCE [LARGE SCALE GENOMIC DNA]</scope>
    <source>
        <strain evidence="4">JCM 17224</strain>
    </source>
</reference>
<evidence type="ECO:0000256" key="1">
    <source>
        <dbReference type="SAM" id="MobiDB-lite"/>
    </source>
</evidence>
<feature type="compositionally biased region" description="Basic residues" evidence="1">
    <location>
        <begin position="37"/>
        <end position="52"/>
    </location>
</feature>
<dbReference type="RefSeq" id="WP_345070849.1">
    <property type="nucleotide sequence ID" value="NZ_BAABDJ010000002.1"/>
</dbReference>
<accession>A0ABP7RJ51</accession>
<protein>
    <submittedName>
        <fullName evidence="3">Uncharacterized protein</fullName>
    </submittedName>
</protein>
<evidence type="ECO:0000256" key="2">
    <source>
        <dbReference type="SAM" id="SignalP"/>
    </source>
</evidence>
<feature type="signal peptide" evidence="2">
    <location>
        <begin position="1"/>
        <end position="28"/>
    </location>
</feature>
<feature type="region of interest" description="Disordered" evidence="1">
    <location>
        <begin position="29"/>
        <end position="52"/>
    </location>
</feature>
<dbReference type="EMBL" id="BAABDJ010000002">
    <property type="protein sequence ID" value="GAA3997790.1"/>
    <property type="molecule type" value="Genomic_DNA"/>
</dbReference>
<organism evidence="3 4">
    <name type="scientific">Hymenobacter fastidiosus</name>
    <dbReference type="NCBI Taxonomy" id="486264"/>
    <lineage>
        <taxon>Bacteria</taxon>
        <taxon>Pseudomonadati</taxon>
        <taxon>Bacteroidota</taxon>
        <taxon>Cytophagia</taxon>
        <taxon>Cytophagales</taxon>
        <taxon>Hymenobacteraceae</taxon>
        <taxon>Hymenobacter</taxon>
    </lineage>
</organism>
<evidence type="ECO:0000313" key="4">
    <source>
        <dbReference type="Proteomes" id="UP001500567"/>
    </source>
</evidence>